<keyword evidence="3" id="KW-1185">Reference proteome</keyword>
<accession>A0A318NCC0</accession>
<proteinExistence type="predicted"/>
<comment type="caution">
    <text evidence="2">The sequence shown here is derived from an EMBL/GenBank/DDBJ whole genome shotgun (WGS) entry which is preliminary data.</text>
</comment>
<reference evidence="2 3" key="1">
    <citation type="submission" date="2018-03" db="EMBL/GenBank/DDBJ databases">
        <title>Bioinformatic expansion and discovery of thiopeptide antibiotics.</title>
        <authorList>
            <person name="Schwalen C.J."/>
            <person name="Hudson G.A."/>
            <person name="Mitchell D.A."/>
        </authorList>
    </citation>
    <scope>NUCLEOTIDE SEQUENCE [LARGE SCALE GENOMIC DNA]</scope>
    <source>
        <strain evidence="2 3">NRRL 8041</strain>
    </source>
</reference>
<sequence>MSGCCPGCCGSCGPRGGGSMADPVRTLRALARVTRRHGPLGLVVVAWTLLACRRVRRQLARGGLDAVRLPAPPPGGTDALVRRALGRGGGNCLESALVLQRWFARRRVARTVVIGVSAPGAGFHAHAWLDGDPDPHQHELGEILRRPVPSAWLL</sequence>
<protein>
    <recommendedName>
        <fullName evidence="1">Microcin J25-processing protein McjB C-terminal domain-containing protein</fullName>
    </recommendedName>
</protein>
<gene>
    <name evidence="2" type="ORF">C7C45_30890</name>
</gene>
<evidence type="ECO:0000259" key="1">
    <source>
        <dbReference type="Pfam" id="PF13471"/>
    </source>
</evidence>
<dbReference type="InterPro" id="IPR032708">
    <property type="entry name" value="McjB_C"/>
</dbReference>
<dbReference type="AlphaFoldDB" id="A0A318NCC0"/>
<dbReference type="Proteomes" id="UP000248333">
    <property type="component" value="Unassembled WGS sequence"/>
</dbReference>
<evidence type="ECO:0000313" key="2">
    <source>
        <dbReference type="EMBL" id="PYC63922.1"/>
    </source>
</evidence>
<organism evidence="2 3">
    <name type="scientific">Micromonospora arborensis</name>
    <dbReference type="NCBI Taxonomy" id="2116518"/>
    <lineage>
        <taxon>Bacteria</taxon>
        <taxon>Bacillati</taxon>
        <taxon>Actinomycetota</taxon>
        <taxon>Actinomycetes</taxon>
        <taxon>Micromonosporales</taxon>
        <taxon>Micromonosporaceae</taxon>
        <taxon>Micromonospora</taxon>
    </lineage>
</organism>
<feature type="domain" description="Microcin J25-processing protein McjB C-terminal" evidence="1">
    <location>
        <begin position="74"/>
        <end position="132"/>
    </location>
</feature>
<name>A0A318NCC0_9ACTN</name>
<evidence type="ECO:0000313" key="3">
    <source>
        <dbReference type="Proteomes" id="UP000248333"/>
    </source>
</evidence>
<dbReference type="Pfam" id="PF13471">
    <property type="entry name" value="Transglut_core3"/>
    <property type="match status" value="1"/>
</dbReference>
<dbReference type="OrthoDB" id="5189944at2"/>
<dbReference type="EMBL" id="PYBV01000057">
    <property type="protein sequence ID" value="PYC63922.1"/>
    <property type="molecule type" value="Genomic_DNA"/>
</dbReference>